<dbReference type="STRING" id="326297.Sama_0391"/>
<dbReference type="Proteomes" id="UP000009175">
    <property type="component" value="Chromosome"/>
</dbReference>
<feature type="signal peptide" evidence="1">
    <location>
        <begin position="1"/>
        <end position="24"/>
    </location>
</feature>
<sequence>MAKFNIGRLSLIMLFYGVSSNVFSAPVEYIANGDFETGDFSGWNITDSGSGAWVINDGTFDPTGPGEPLPPISGTYDIVSHQGGPGLHIATQPISLPTAIKSATLSWADRIRSYAEFSDPNQEWRVLVEDTNGNLLQEVFSTNPGDPTQQIGPNNRSFDLTALLQTYQGQQVVISFEEQDDQLYFNATLDDVSLEITQLTLSCVGGGFEPPFSDPIVIFGKKNMAIPVKFKLIDADGVEYTFDDIAPPVVNISYSPLVAGPTIDVTDDLLPLGNANDDNIFRWDVDGQKWIYNLGTKPYKSLGTYTVSVAPGSSDYTVDSSCEQIFERQ</sequence>
<dbReference type="HOGENOM" id="CLU_844391_0_0_6"/>
<keyword evidence="1" id="KW-0732">Signal</keyword>
<dbReference type="RefSeq" id="WP_011758512.1">
    <property type="nucleotide sequence ID" value="NC_008700.1"/>
</dbReference>
<name>A1S2J6_SHEAM</name>
<dbReference type="OrthoDB" id="7844496at2"/>
<proteinExistence type="predicted"/>
<dbReference type="KEGG" id="saz:Sama_0391"/>
<reference evidence="2 3" key="1">
    <citation type="submission" date="2006-12" db="EMBL/GenBank/DDBJ databases">
        <title>Complete sequence of Shewanella amazonensis SB2B.</title>
        <authorList>
            <consortium name="US DOE Joint Genome Institute"/>
            <person name="Copeland A."/>
            <person name="Lucas S."/>
            <person name="Lapidus A."/>
            <person name="Barry K."/>
            <person name="Detter J.C."/>
            <person name="Glavina del Rio T."/>
            <person name="Hammon N."/>
            <person name="Israni S."/>
            <person name="Dalin E."/>
            <person name="Tice H."/>
            <person name="Pitluck S."/>
            <person name="Munk A.C."/>
            <person name="Brettin T."/>
            <person name="Bruce D."/>
            <person name="Han C."/>
            <person name="Tapia R."/>
            <person name="Gilna P."/>
            <person name="Schmutz J."/>
            <person name="Larimer F."/>
            <person name="Land M."/>
            <person name="Hauser L."/>
            <person name="Kyrpides N."/>
            <person name="Mikhailova N."/>
            <person name="Fredrickson J."/>
            <person name="Richardson P."/>
        </authorList>
    </citation>
    <scope>NUCLEOTIDE SEQUENCE [LARGE SCALE GENOMIC DNA]</scope>
    <source>
        <strain evidence="3">ATCC BAA-1098 / SB2B</strain>
    </source>
</reference>
<gene>
    <name evidence="2" type="ordered locus">Sama_0391</name>
</gene>
<protein>
    <recommendedName>
        <fullName evidence="4">PKD domain-containing protein</fullName>
    </recommendedName>
</protein>
<evidence type="ECO:0000313" key="2">
    <source>
        <dbReference type="EMBL" id="ABL98602.1"/>
    </source>
</evidence>
<dbReference type="AlphaFoldDB" id="A1S2J6"/>
<evidence type="ECO:0008006" key="4">
    <source>
        <dbReference type="Google" id="ProtNLM"/>
    </source>
</evidence>
<keyword evidence="3" id="KW-1185">Reference proteome</keyword>
<feature type="chain" id="PRO_5002636327" description="PKD domain-containing protein" evidence="1">
    <location>
        <begin position="25"/>
        <end position="329"/>
    </location>
</feature>
<accession>A1S2J6</accession>
<dbReference type="Gene3D" id="2.60.120.260">
    <property type="entry name" value="Galactose-binding domain-like"/>
    <property type="match status" value="1"/>
</dbReference>
<organism evidence="2 3">
    <name type="scientific">Shewanella amazonensis (strain ATCC BAA-1098 / SB2B)</name>
    <dbReference type="NCBI Taxonomy" id="326297"/>
    <lineage>
        <taxon>Bacteria</taxon>
        <taxon>Pseudomonadati</taxon>
        <taxon>Pseudomonadota</taxon>
        <taxon>Gammaproteobacteria</taxon>
        <taxon>Alteromonadales</taxon>
        <taxon>Shewanellaceae</taxon>
        <taxon>Shewanella</taxon>
    </lineage>
</organism>
<dbReference type="eggNOG" id="ENOG5031BIK">
    <property type="taxonomic scope" value="Bacteria"/>
</dbReference>
<dbReference type="EMBL" id="CP000507">
    <property type="protein sequence ID" value="ABL98602.1"/>
    <property type="molecule type" value="Genomic_DNA"/>
</dbReference>
<evidence type="ECO:0000256" key="1">
    <source>
        <dbReference type="SAM" id="SignalP"/>
    </source>
</evidence>
<evidence type="ECO:0000313" key="3">
    <source>
        <dbReference type="Proteomes" id="UP000009175"/>
    </source>
</evidence>